<evidence type="ECO:0000259" key="2">
    <source>
        <dbReference type="SMART" id="SM00583"/>
    </source>
</evidence>
<dbReference type="AlphaFoldDB" id="G0MMY8"/>
<dbReference type="eggNOG" id="ENOG502SG7Q">
    <property type="taxonomic scope" value="Eukaryota"/>
</dbReference>
<sequence length="616" mass="68900">MSDTNQTPKRRRGPSRAFTPPTPRNSNSNVASTATPKRAWKSSEQDQKLLKFLCKKCNGTPKRMQDIFDEFKEEYQLTLCSKTIQLHFRRDLAPKIHQLEGFDDESKARMLYATGTPVDPAFLKKLQQSAIVELDAYQRIVKFESPSLKLSGKLKTNAGIPRSVKRKSGRVAIARPPPAAPAAAPAQDVDVEMLGDRSIPCAPMQIVKNEPLDEPAGGQEMVPHVSTPTSNYAPSPIHPAVHPGFLMAGMGNFFNSLTGMIQSQTQLITEMARGASTSPAPVAADHSVLEFLKHIQQWLLNSNRIQLGDIHAKIVMSLHNLAGRAKKIPASRVKMALEAAFSICSTSIGNGAQCMNLKEFATMLLIYSEPPSGVYPSDDDDSEVSYSSTTYKRSTKKTIVEEKCLDLNNNDSDYDSTEEYQVSFPTVELKLPRHHHHHRHRGREHVTISRNVDRKHVYGESDCKDSLSEYTTYTYSTSDPNRSSPDVRSDRTAVSQSSSHPSSYQTYASTHRLQSIGNFFTSIFEFFRSNPKITKFLFGITMCYVVVCNLEVLIPRVIAIFVRLCYPWARYSAVASYCEFAAKYCRSRRLMCDVTCSFVDHVLSQARPNLAPIPQN</sequence>
<accession>G0MMY8</accession>
<protein>
    <recommendedName>
        <fullName evidence="2">SPK domain-containing protein</fullName>
    </recommendedName>
</protein>
<dbReference type="Proteomes" id="UP000008068">
    <property type="component" value="Unassembled WGS sequence"/>
</dbReference>
<feature type="domain" description="SPK" evidence="2">
    <location>
        <begin position="45"/>
        <end position="152"/>
    </location>
</feature>
<dbReference type="Pfam" id="PF04435">
    <property type="entry name" value="SPK"/>
    <property type="match status" value="1"/>
</dbReference>
<name>G0MMY8_CAEBE</name>
<dbReference type="InterPro" id="IPR006570">
    <property type="entry name" value="SPK_dom"/>
</dbReference>
<feature type="compositionally biased region" description="Low complexity" evidence="1">
    <location>
        <begin position="492"/>
        <end position="503"/>
    </location>
</feature>
<dbReference type="OrthoDB" id="5814315at2759"/>
<dbReference type="InterPro" id="IPR053315">
    <property type="entry name" value="Peptidase_C14A"/>
</dbReference>
<evidence type="ECO:0000313" key="4">
    <source>
        <dbReference type="Proteomes" id="UP000008068"/>
    </source>
</evidence>
<evidence type="ECO:0000313" key="3">
    <source>
        <dbReference type="EMBL" id="EGT38255.1"/>
    </source>
</evidence>
<keyword evidence="4" id="KW-1185">Reference proteome</keyword>
<gene>
    <name evidence="3" type="ORF">CAEBREN_21235</name>
</gene>
<dbReference type="SMART" id="SM00583">
    <property type="entry name" value="SPK"/>
    <property type="match status" value="1"/>
</dbReference>
<feature type="compositionally biased region" description="Basic residues" evidence="1">
    <location>
        <begin position="432"/>
        <end position="443"/>
    </location>
</feature>
<feature type="region of interest" description="Disordered" evidence="1">
    <location>
        <begin position="1"/>
        <end position="40"/>
    </location>
</feature>
<dbReference type="PANTHER" id="PTHR23362">
    <property type="entry name" value="L-PLASTIN-RELATED"/>
    <property type="match status" value="1"/>
</dbReference>
<dbReference type="HOGENOM" id="CLU_443613_0_0_1"/>
<proteinExistence type="predicted"/>
<feature type="region of interest" description="Disordered" evidence="1">
    <location>
        <begin position="474"/>
        <end position="503"/>
    </location>
</feature>
<evidence type="ECO:0000256" key="1">
    <source>
        <dbReference type="SAM" id="MobiDB-lite"/>
    </source>
</evidence>
<dbReference type="InParanoid" id="G0MMY8"/>
<organism evidence="4">
    <name type="scientific">Caenorhabditis brenneri</name>
    <name type="common">Nematode worm</name>
    <dbReference type="NCBI Taxonomy" id="135651"/>
    <lineage>
        <taxon>Eukaryota</taxon>
        <taxon>Metazoa</taxon>
        <taxon>Ecdysozoa</taxon>
        <taxon>Nematoda</taxon>
        <taxon>Chromadorea</taxon>
        <taxon>Rhabditida</taxon>
        <taxon>Rhabditina</taxon>
        <taxon>Rhabditomorpha</taxon>
        <taxon>Rhabditoidea</taxon>
        <taxon>Rhabditidae</taxon>
        <taxon>Peloderinae</taxon>
        <taxon>Caenorhabditis</taxon>
    </lineage>
</organism>
<dbReference type="EMBL" id="GL379803">
    <property type="protein sequence ID" value="EGT38255.1"/>
    <property type="molecule type" value="Genomic_DNA"/>
</dbReference>
<feature type="region of interest" description="Disordered" evidence="1">
    <location>
        <begin position="432"/>
        <end position="451"/>
    </location>
</feature>
<reference evidence="4" key="1">
    <citation type="submission" date="2011-07" db="EMBL/GenBank/DDBJ databases">
        <authorList>
            <consortium name="Caenorhabditis brenneri Sequencing and Analysis Consortium"/>
            <person name="Wilson R.K."/>
        </authorList>
    </citation>
    <scope>NUCLEOTIDE SEQUENCE [LARGE SCALE GENOMIC DNA]</scope>
    <source>
        <strain evidence="4">PB2801</strain>
    </source>
</reference>
<feature type="compositionally biased region" description="Polar residues" evidence="1">
    <location>
        <begin position="24"/>
        <end position="35"/>
    </location>
</feature>